<accession>N9JKY5</accession>
<feature type="transmembrane region" description="Helical" evidence="1">
    <location>
        <begin position="20"/>
        <end position="45"/>
    </location>
</feature>
<dbReference type="PATRIC" id="fig|1217629.3.peg.1967"/>
<keyword evidence="1" id="KW-1133">Transmembrane helix</keyword>
<keyword evidence="1" id="KW-0472">Membrane</keyword>
<name>N9JKY5_ACIBA</name>
<comment type="caution">
    <text evidence="2">The sequence shown here is derived from an EMBL/GenBank/DDBJ whole genome shotgun (WGS) entry which is preliminary data.</text>
</comment>
<keyword evidence="1" id="KW-0812">Transmembrane</keyword>
<dbReference type="RefSeq" id="WP_001114082.1">
    <property type="nucleotide sequence ID" value="NZ_KB849947.1"/>
</dbReference>
<dbReference type="AlphaFoldDB" id="N9JKY5"/>
<dbReference type="EMBL" id="APRE01000038">
    <property type="protein sequence ID" value="ENW72353.1"/>
    <property type="molecule type" value="Genomic_DNA"/>
</dbReference>
<gene>
    <name evidence="2" type="ORF">F913_02038</name>
</gene>
<proteinExistence type="predicted"/>
<evidence type="ECO:0000256" key="1">
    <source>
        <dbReference type="SAM" id="Phobius"/>
    </source>
</evidence>
<evidence type="ECO:0000313" key="3">
    <source>
        <dbReference type="Proteomes" id="UP000013021"/>
    </source>
</evidence>
<dbReference type="Proteomes" id="UP000013021">
    <property type="component" value="Unassembled WGS sequence"/>
</dbReference>
<protein>
    <submittedName>
        <fullName evidence="2">Uncharacterized protein</fullName>
    </submittedName>
</protein>
<evidence type="ECO:0000313" key="2">
    <source>
        <dbReference type="EMBL" id="ENW72353.1"/>
    </source>
</evidence>
<reference evidence="2 3" key="1">
    <citation type="submission" date="2013-02" db="EMBL/GenBank/DDBJ databases">
        <title>The Genome Sequence of Acinetobacter baumannii NIPH 80.</title>
        <authorList>
            <consortium name="The Broad Institute Genome Sequencing Platform"/>
            <consortium name="The Broad Institute Genome Sequencing Center for Infectious Disease"/>
            <person name="Cerqueira G."/>
            <person name="Feldgarden M."/>
            <person name="Courvalin P."/>
            <person name="Perichon B."/>
            <person name="Grillot-Courvalin C."/>
            <person name="Clermont D."/>
            <person name="Rocha E."/>
            <person name="Yoon E.-J."/>
            <person name="Nemec A."/>
            <person name="Walker B."/>
            <person name="Young S.K."/>
            <person name="Zeng Q."/>
            <person name="Gargeya S."/>
            <person name="Fitzgerald M."/>
            <person name="Haas B."/>
            <person name="Abouelleil A."/>
            <person name="Alvarado L."/>
            <person name="Arachchi H.M."/>
            <person name="Berlin A.M."/>
            <person name="Chapman S.B."/>
            <person name="Dewar J."/>
            <person name="Goldberg J."/>
            <person name="Griggs A."/>
            <person name="Gujja S."/>
            <person name="Hansen M."/>
            <person name="Howarth C."/>
            <person name="Imamovic A."/>
            <person name="Larimer J."/>
            <person name="McCowan C."/>
            <person name="Murphy C."/>
            <person name="Neiman D."/>
            <person name="Pearson M."/>
            <person name="Priest M."/>
            <person name="Roberts A."/>
            <person name="Saif S."/>
            <person name="Shea T."/>
            <person name="Sisk P."/>
            <person name="Sykes S."/>
            <person name="Wortman J."/>
            <person name="Nusbaum C."/>
            <person name="Birren B."/>
        </authorList>
    </citation>
    <scope>NUCLEOTIDE SEQUENCE [LARGE SCALE GENOMIC DNA]</scope>
    <source>
        <strain evidence="2 3">NIPH 80</strain>
    </source>
</reference>
<dbReference type="HOGENOM" id="CLU_3075650_0_0_6"/>
<sequence length="52" mass="5918">MPEIIAVILKYVEATMEKYGFVKVTGSILLGIFLWQFSNIINAFAKLIEVVR</sequence>
<organism evidence="2 3">
    <name type="scientific">Acinetobacter baumannii NIPH 80</name>
    <dbReference type="NCBI Taxonomy" id="1217629"/>
    <lineage>
        <taxon>Bacteria</taxon>
        <taxon>Pseudomonadati</taxon>
        <taxon>Pseudomonadota</taxon>
        <taxon>Gammaproteobacteria</taxon>
        <taxon>Moraxellales</taxon>
        <taxon>Moraxellaceae</taxon>
        <taxon>Acinetobacter</taxon>
        <taxon>Acinetobacter calcoaceticus/baumannii complex</taxon>
    </lineage>
</organism>